<feature type="region of interest" description="Disordered" evidence="7">
    <location>
        <begin position="285"/>
        <end position="321"/>
    </location>
</feature>
<evidence type="ECO:0000259" key="8">
    <source>
        <dbReference type="PROSITE" id="PS50966"/>
    </source>
</evidence>
<evidence type="ECO:0000256" key="1">
    <source>
        <dbReference type="ARBA" id="ARBA00005889"/>
    </source>
</evidence>
<keyword evidence="3 5" id="KW-0863">Zinc-finger</keyword>
<name>A0ABR0DKX9_9LAMI</name>
<comment type="caution">
    <text evidence="9">The sequence shown here is derived from an EMBL/GenBank/DDBJ whole genome shotgun (WGS) entry which is preliminary data.</text>
</comment>
<dbReference type="PANTHER" id="PTHR31669">
    <property type="entry name" value="PROTEIN FAR1-RELATED SEQUENCE 10-RELATED"/>
    <property type="match status" value="1"/>
</dbReference>
<evidence type="ECO:0000256" key="7">
    <source>
        <dbReference type="SAM" id="MobiDB-lite"/>
    </source>
</evidence>
<dbReference type="Pfam" id="PF04434">
    <property type="entry name" value="SWIM"/>
    <property type="match status" value="1"/>
</dbReference>
<dbReference type="InterPro" id="IPR031052">
    <property type="entry name" value="FHY3/FAR1"/>
</dbReference>
<keyword evidence="6" id="KW-0539">Nucleus</keyword>
<keyword evidence="10" id="KW-1185">Reference proteome</keyword>
<dbReference type="Proteomes" id="UP001291926">
    <property type="component" value="Unassembled WGS sequence"/>
</dbReference>
<proteinExistence type="inferred from homology"/>
<comment type="similarity">
    <text evidence="1 6">Belongs to the FHY3/FAR1 family.</text>
</comment>
<feature type="compositionally biased region" description="Polar residues" evidence="7">
    <location>
        <begin position="305"/>
        <end position="318"/>
    </location>
</feature>
<evidence type="ECO:0000313" key="10">
    <source>
        <dbReference type="Proteomes" id="UP001291926"/>
    </source>
</evidence>
<protein>
    <recommendedName>
        <fullName evidence="6">Protein FAR1-RELATED SEQUENCE</fullName>
    </recommendedName>
</protein>
<sequence>MQSDDEHNGNGISKTHHRLCQWHIDANSSKHFGSLKSDKTFKYLWKKCMKFCETEEEFEATWKHMMDTYNIGNQKWFQKIYKLRHKWAFAFSKDTFTAGLSATSRSEGTNSTLKKQIGNITSSLHDCVIGYEEVQNNWREKEKRKDTHSSQNTPASLVPRNPLLKHAASVYTIKIFNLFQKEQVYTMGCELEDQFLYAGPSLRLFKVKSHGDSSRIRTVEFDTEKLEIKCSCHKFENFGILCSHVLKATKDNDQSNPFFARNPRIAKTVGATTTYIRHWDVKSKKGMEKGESSQRTAKGIKRKWQSSQTIETEFPSQEKSIHEVANTQPPNQLGADLHGQIQWHSQL</sequence>
<keyword evidence="2 6" id="KW-0479">Metal-binding</keyword>
<evidence type="ECO:0000256" key="3">
    <source>
        <dbReference type="ARBA" id="ARBA00022771"/>
    </source>
</evidence>
<gene>
    <name evidence="9" type="ORF">RD792_000541</name>
</gene>
<dbReference type="InterPro" id="IPR006564">
    <property type="entry name" value="Znf_PMZ"/>
</dbReference>
<dbReference type="EMBL" id="JAYDYQ010001087">
    <property type="protein sequence ID" value="KAK4489894.1"/>
    <property type="molecule type" value="Genomic_DNA"/>
</dbReference>
<evidence type="ECO:0000256" key="2">
    <source>
        <dbReference type="ARBA" id="ARBA00022723"/>
    </source>
</evidence>
<evidence type="ECO:0000256" key="5">
    <source>
        <dbReference type="PROSITE-ProRule" id="PRU00325"/>
    </source>
</evidence>
<organism evidence="9 10">
    <name type="scientific">Penstemon davidsonii</name>
    <dbReference type="NCBI Taxonomy" id="160366"/>
    <lineage>
        <taxon>Eukaryota</taxon>
        <taxon>Viridiplantae</taxon>
        <taxon>Streptophyta</taxon>
        <taxon>Embryophyta</taxon>
        <taxon>Tracheophyta</taxon>
        <taxon>Spermatophyta</taxon>
        <taxon>Magnoliopsida</taxon>
        <taxon>eudicotyledons</taxon>
        <taxon>Gunneridae</taxon>
        <taxon>Pentapetalae</taxon>
        <taxon>asterids</taxon>
        <taxon>lamiids</taxon>
        <taxon>Lamiales</taxon>
        <taxon>Plantaginaceae</taxon>
        <taxon>Cheloneae</taxon>
        <taxon>Penstemon</taxon>
    </lineage>
</organism>
<keyword evidence="4 6" id="KW-0862">Zinc</keyword>
<evidence type="ECO:0000256" key="6">
    <source>
        <dbReference type="RuleBase" id="RU367018"/>
    </source>
</evidence>
<comment type="function">
    <text evidence="6">Putative transcription activator involved in regulating light control of development.</text>
</comment>
<accession>A0ABR0DKX9</accession>
<reference evidence="9 10" key="1">
    <citation type="journal article" date="2023" name="bioRxiv">
        <title>Genome report: Whole genome sequence and annotation of Penstemon davidsonii.</title>
        <authorList>
            <person name="Ostevik K.L."/>
            <person name="Alabady M."/>
            <person name="Zhang M."/>
            <person name="Rausher M.D."/>
        </authorList>
    </citation>
    <scope>NUCLEOTIDE SEQUENCE [LARGE SCALE GENOMIC DNA]</scope>
    <source>
        <strain evidence="9">DNT005</strain>
        <tissue evidence="9">Whole leaf</tissue>
    </source>
</reference>
<evidence type="ECO:0000313" key="9">
    <source>
        <dbReference type="EMBL" id="KAK4489894.1"/>
    </source>
</evidence>
<feature type="domain" description="SWIM-type" evidence="8">
    <location>
        <begin position="217"/>
        <end position="253"/>
    </location>
</feature>
<dbReference type="SMART" id="SM00575">
    <property type="entry name" value="ZnF_PMZ"/>
    <property type="match status" value="1"/>
</dbReference>
<dbReference type="PANTHER" id="PTHR31669:SF302">
    <property type="entry name" value="PROTEIN FAR1-RELATED SEQUENCE"/>
    <property type="match status" value="1"/>
</dbReference>
<dbReference type="PROSITE" id="PS50966">
    <property type="entry name" value="ZF_SWIM"/>
    <property type="match status" value="1"/>
</dbReference>
<evidence type="ECO:0000256" key="4">
    <source>
        <dbReference type="ARBA" id="ARBA00022833"/>
    </source>
</evidence>
<dbReference type="InterPro" id="IPR007527">
    <property type="entry name" value="Znf_SWIM"/>
</dbReference>
<comment type="subcellular location">
    <subcellularLocation>
        <location evidence="6">Nucleus</location>
    </subcellularLocation>
</comment>